<protein>
    <submittedName>
        <fullName evidence="1">Uncharacterized protein</fullName>
    </submittedName>
</protein>
<dbReference type="OrthoDB" id="9908694at2"/>
<dbReference type="GeneID" id="92760507"/>
<sequence length="107" mass="11482">MATAKSTPAKTDALTGELVDGIYTEKVELSNGTKVDVEVITDPKKLPATYYNLLAEGNTVAMVIAALTTKTRRLLDFSGAILEDIEDIISPVIDRARDAAEKAEEGK</sequence>
<dbReference type="AlphaFoldDB" id="A0A7T4BN91"/>
<dbReference type="Proteomes" id="UP000596145">
    <property type="component" value="Chromosome"/>
</dbReference>
<proteinExistence type="predicted"/>
<name>A0A7T4BN91_9CORY</name>
<dbReference type="EMBL" id="CP066007">
    <property type="protein sequence ID" value="QQB45360.1"/>
    <property type="molecule type" value="Genomic_DNA"/>
</dbReference>
<accession>A0A7T4BN91</accession>
<gene>
    <name evidence="1" type="ORF">I6I10_07395</name>
</gene>
<dbReference type="RefSeq" id="WP_084036365.1">
    <property type="nucleotide sequence ID" value="NZ_CP066007.1"/>
</dbReference>
<reference evidence="1 2" key="1">
    <citation type="submission" date="2020-12" db="EMBL/GenBank/DDBJ databases">
        <title>FDA dAtabase for Regulatory Grade micrObial Sequences (FDA-ARGOS): Supporting development and validation of Infectious Disease Dx tests.</title>
        <authorList>
            <person name="Sproer C."/>
            <person name="Gronow S."/>
            <person name="Severitt S."/>
            <person name="Schroder I."/>
            <person name="Tallon L."/>
            <person name="Sadzewicz L."/>
            <person name="Zhao X."/>
            <person name="Boylan J."/>
            <person name="Ott S."/>
            <person name="Bowen H."/>
            <person name="Vavikolanu K."/>
            <person name="Mehta A."/>
            <person name="Aluvathingal J."/>
            <person name="Nadendla S."/>
            <person name="Lowell S."/>
            <person name="Myers T."/>
            <person name="Yan Y."/>
            <person name="Sichtig H."/>
        </authorList>
    </citation>
    <scope>NUCLEOTIDE SEQUENCE [LARGE SCALE GENOMIC DNA]</scope>
    <source>
        <strain evidence="1 2">FDAARGOS_1053</strain>
    </source>
</reference>
<organism evidence="1 2">
    <name type="scientific">Corynebacterium glucuronolyticum</name>
    <dbReference type="NCBI Taxonomy" id="39791"/>
    <lineage>
        <taxon>Bacteria</taxon>
        <taxon>Bacillati</taxon>
        <taxon>Actinomycetota</taxon>
        <taxon>Actinomycetes</taxon>
        <taxon>Mycobacteriales</taxon>
        <taxon>Corynebacteriaceae</taxon>
        <taxon>Corynebacterium</taxon>
    </lineage>
</organism>
<evidence type="ECO:0000313" key="1">
    <source>
        <dbReference type="EMBL" id="QQB45360.1"/>
    </source>
</evidence>
<evidence type="ECO:0000313" key="2">
    <source>
        <dbReference type="Proteomes" id="UP000596145"/>
    </source>
</evidence>